<keyword evidence="4" id="KW-0812">Transmembrane</keyword>
<dbReference type="EMBL" id="DS113932">
    <property type="protein sequence ID" value="EAX93056.1"/>
    <property type="molecule type" value="Genomic_DNA"/>
</dbReference>
<dbReference type="VEuPathDB" id="TrichDB:TVAG_220310"/>
<dbReference type="PANTHER" id="PTHR20961">
    <property type="entry name" value="GLYCOSYLTRANSFERASE"/>
    <property type="match status" value="1"/>
</dbReference>
<dbReference type="AlphaFoldDB" id="A2FPV2"/>
<dbReference type="GO" id="GO:0016020">
    <property type="term" value="C:membrane"/>
    <property type="evidence" value="ECO:0007669"/>
    <property type="project" value="UniProtKB-SubCell"/>
</dbReference>
<organism evidence="9 10">
    <name type="scientific">Trichomonas vaginalis (strain ATCC PRA-98 / G3)</name>
    <dbReference type="NCBI Taxonomy" id="412133"/>
    <lineage>
        <taxon>Eukaryota</taxon>
        <taxon>Metamonada</taxon>
        <taxon>Parabasalia</taxon>
        <taxon>Trichomonadida</taxon>
        <taxon>Trichomonadidae</taxon>
        <taxon>Trichomonas</taxon>
    </lineage>
</organism>
<keyword evidence="2" id="KW-0328">Glycosyltransferase</keyword>
<dbReference type="InterPro" id="IPR049625">
    <property type="entry name" value="Glyco_transf_61_cat"/>
</dbReference>
<evidence type="ECO:0000313" key="10">
    <source>
        <dbReference type="Proteomes" id="UP000001542"/>
    </source>
</evidence>
<keyword evidence="6" id="KW-0472">Membrane</keyword>
<dbReference type="Proteomes" id="UP000001542">
    <property type="component" value="Unassembled WGS sequence"/>
</dbReference>
<evidence type="ECO:0000313" key="9">
    <source>
        <dbReference type="EMBL" id="EAX93056.1"/>
    </source>
</evidence>
<dbReference type="PANTHER" id="PTHR20961:SF38">
    <property type="entry name" value="PROTEIN O-LINKED-MANNOSE BETA-1,4-N-ACETYLGLUCOSAMINYLTRANSFERASE 2"/>
    <property type="match status" value="1"/>
</dbReference>
<evidence type="ECO:0000256" key="2">
    <source>
        <dbReference type="ARBA" id="ARBA00022676"/>
    </source>
</evidence>
<evidence type="ECO:0000256" key="1">
    <source>
        <dbReference type="ARBA" id="ARBA00004167"/>
    </source>
</evidence>
<reference evidence="9" key="1">
    <citation type="submission" date="2006-10" db="EMBL/GenBank/DDBJ databases">
        <authorList>
            <person name="Amadeo P."/>
            <person name="Zhao Q."/>
            <person name="Wortman J."/>
            <person name="Fraser-Liggett C."/>
            <person name="Carlton J."/>
        </authorList>
    </citation>
    <scope>NUCLEOTIDE SEQUENCE</scope>
    <source>
        <strain evidence="9">G3</strain>
    </source>
</reference>
<reference evidence="9" key="2">
    <citation type="journal article" date="2007" name="Science">
        <title>Draft genome sequence of the sexually transmitted pathogen Trichomonas vaginalis.</title>
        <authorList>
            <person name="Carlton J.M."/>
            <person name="Hirt R.P."/>
            <person name="Silva J.C."/>
            <person name="Delcher A.L."/>
            <person name="Schatz M."/>
            <person name="Zhao Q."/>
            <person name="Wortman J.R."/>
            <person name="Bidwell S.L."/>
            <person name="Alsmark U.C.M."/>
            <person name="Besteiro S."/>
            <person name="Sicheritz-Ponten T."/>
            <person name="Noel C.J."/>
            <person name="Dacks J.B."/>
            <person name="Foster P.G."/>
            <person name="Simillion C."/>
            <person name="Van de Peer Y."/>
            <person name="Miranda-Saavedra D."/>
            <person name="Barton G.J."/>
            <person name="Westrop G.D."/>
            <person name="Mueller S."/>
            <person name="Dessi D."/>
            <person name="Fiori P.L."/>
            <person name="Ren Q."/>
            <person name="Paulsen I."/>
            <person name="Zhang H."/>
            <person name="Bastida-Corcuera F.D."/>
            <person name="Simoes-Barbosa A."/>
            <person name="Brown M.T."/>
            <person name="Hayes R.D."/>
            <person name="Mukherjee M."/>
            <person name="Okumura C.Y."/>
            <person name="Schneider R."/>
            <person name="Smith A.J."/>
            <person name="Vanacova S."/>
            <person name="Villalvazo M."/>
            <person name="Haas B.J."/>
            <person name="Pertea M."/>
            <person name="Feldblyum T.V."/>
            <person name="Utterback T.R."/>
            <person name="Shu C.L."/>
            <person name="Osoegawa K."/>
            <person name="de Jong P.J."/>
            <person name="Hrdy I."/>
            <person name="Horvathova L."/>
            <person name="Zubacova Z."/>
            <person name="Dolezal P."/>
            <person name="Malik S.B."/>
            <person name="Logsdon J.M. Jr."/>
            <person name="Henze K."/>
            <person name="Gupta A."/>
            <person name="Wang C.C."/>
            <person name="Dunne R.L."/>
            <person name="Upcroft J.A."/>
            <person name="Upcroft P."/>
            <person name="White O."/>
            <person name="Salzberg S.L."/>
            <person name="Tang P."/>
            <person name="Chiu C.-H."/>
            <person name="Lee Y.-S."/>
            <person name="Embley T.M."/>
            <person name="Coombs G.H."/>
            <person name="Mottram J.C."/>
            <person name="Tachezy J."/>
            <person name="Fraser-Liggett C.M."/>
            <person name="Johnson P.J."/>
        </authorList>
    </citation>
    <scope>NUCLEOTIDE SEQUENCE [LARGE SCALE GENOMIC DNA]</scope>
    <source>
        <strain evidence="9">G3</strain>
    </source>
</reference>
<keyword evidence="7" id="KW-0325">Glycoprotein</keyword>
<accession>A2FPV2</accession>
<sequence length="553" mass="64582">MKFKKFLPRTLSLGILYSLTAISSAFSIFVLILATRIESAPLIPHPKNSFCDKIVNISTEDENIVVNLKSSPTNQDITDIKNFLRFETEAFSTLLIFPFNTFQVLQYNSSTITGFYNYPFLQEYSGNMLCFSDDKAKQIQESSKIETQKFIADKIFPIHFKVSNFDNSSEYTQMKCKRKTIQKRYCVTRNLILRNNIIYFYSRILYKFPSPFLSLSSQPIPNDVVDTRLDNQPVVVKTNPLGKGGNKIQGISYFYCRGVNLGMLWHNIFDNVAPLYHTIQEVEGSVTGKDRHFIVTDIYVVEVFVLFLKMFTKYPIHNIQLEKMDIQFDICVLGLRKFNTRPLPFRNEFTTFDFSYDPKDISIPGFRETILKELRFTIPIPDPKKPLVIIPLRKNNNTRFIVNMNSVIKEMERRCKFCEFLYLNLDSLTIEWQIELISHATVLAGIHGSGLAHQIWMNSSKEHPAYVFEFLPPNYWCRDWYNAVADAFNIKYYKVFGEQIRFEEQLDKCVNVKELCISPECHDILRDQNMRINIEQLGNEWQKIVDNLEKSIP</sequence>
<name>A2FPV2_TRIV3</name>
<evidence type="ECO:0000259" key="8">
    <source>
        <dbReference type="Pfam" id="PF04577"/>
    </source>
</evidence>
<comment type="subcellular location">
    <subcellularLocation>
        <location evidence="1">Membrane</location>
        <topology evidence="1">Single-pass membrane protein</topology>
    </subcellularLocation>
</comment>
<dbReference type="OrthoDB" id="529273at2759"/>
<evidence type="ECO:0000256" key="6">
    <source>
        <dbReference type="ARBA" id="ARBA00023136"/>
    </source>
</evidence>
<dbReference type="Pfam" id="PF04577">
    <property type="entry name" value="Glyco_transf_61"/>
    <property type="match status" value="1"/>
</dbReference>
<dbReference type="GO" id="GO:0016757">
    <property type="term" value="F:glycosyltransferase activity"/>
    <property type="evidence" value="ECO:0000318"/>
    <property type="project" value="GO_Central"/>
</dbReference>
<gene>
    <name evidence="9" type="ORF">TVAG_220310</name>
</gene>
<evidence type="ECO:0000256" key="3">
    <source>
        <dbReference type="ARBA" id="ARBA00022679"/>
    </source>
</evidence>
<keyword evidence="3" id="KW-0808">Transferase</keyword>
<keyword evidence="10" id="KW-1185">Reference proteome</keyword>
<evidence type="ECO:0000256" key="5">
    <source>
        <dbReference type="ARBA" id="ARBA00022989"/>
    </source>
</evidence>
<protein>
    <recommendedName>
        <fullName evidence="8">Glycosyltransferase 61 catalytic domain-containing protein</fullName>
    </recommendedName>
</protein>
<proteinExistence type="predicted"/>
<evidence type="ECO:0000256" key="7">
    <source>
        <dbReference type="ARBA" id="ARBA00023180"/>
    </source>
</evidence>
<evidence type="ECO:0000256" key="4">
    <source>
        <dbReference type="ARBA" id="ARBA00022692"/>
    </source>
</evidence>
<dbReference type="KEGG" id="tva:4750774"/>
<dbReference type="InterPro" id="IPR007657">
    <property type="entry name" value="Glycosyltransferase_61"/>
</dbReference>
<dbReference type="InParanoid" id="A2FPV2"/>
<keyword evidence="5" id="KW-1133">Transmembrane helix</keyword>
<dbReference type="VEuPathDB" id="TrichDB:TVAGG3_0861500"/>
<feature type="domain" description="Glycosyltransferase 61 catalytic" evidence="8">
    <location>
        <begin position="345"/>
        <end position="459"/>
    </location>
</feature>
<dbReference type="RefSeq" id="XP_001305986.1">
    <property type="nucleotide sequence ID" value="XM_001305985.1"/>
</dbReference>